<feature type="domain" description="Peptidase S74" evidence="1">
    <location>
        <begin position="311"/>
        <end position="407"/>
    </location>
</feature>
<dbReference type="AlphaFoldDB" id="A0A238H505"/>
<proteinExistence type="predicted"/>
<sequence>MNHNVDILSAQLPLTSALPITEPWTALTPVHIGKRVNINFPVGLSNTPGIKMPVAAQCPADGVVLLRNIGPTACYLQIADGSGDAIGLSRLNSGESAFMDTDGVHAWNVAMRGRTSWLDEYVQGDLYVGRDRAEAHLAVGDTDGYFYAGAAGAGWWSKKYGAFQYVVSDKTFRINGLPVVTSADGHTVRFDWAKNVAGQLGITVDSTVIGYAWHSGNLTPLDLNSGGKVRGELLVSTYIKNDTLTRSSGIGAAIKGAINPRGLEASVQLWMESQPTISYGILAVDGWQPTRYFRFEESGNALAPGAWTNYSDRRLKRDIEPIRDALQKLGQLTGCTFEKFGKRQAGLIAQDMLNVLPEGVINTGTFKADDGEEVKDCLSVYPDAAVALLVQAVNELTARVNRLESVDIDKKEIEPSVRK</sequence>
<evidence type="ECO:0000313" key="2">
    <source>
        <dbReference type="EMBL" id="SMG00328.1"/>
    </source>
</evidence>
<dbReference type="Proteomes" id="UP000198460">
    <property type="component" value="Unassembled WGS sequence"/>
</dbReference>
<organism evidence="2 3">
    <name type="scientific">Burkholderia singularis</name>
    <dbReference type="NCBI Taxonomy" id="1503053"/>
    <lineage>
        <taxon>Bacteria</taxon>
        <taxon>Pseudomonadati</taxon>
        <taxon>Pseudomonadota</taxon>
        <taxon>Betaproteobacteria</taxon>
        <taxon>Burkholderiales</taxon>
        <taxon>Burkholderiaceae</taxon>
        <taxon>Burkholderia</taxon>
        <taxon>pseudomallei group</taxon>
    </lineage>
</organism>
<reference evidence="2 3" key="1">
    <citation type="submission" date="2017-04" db="EMBL/GenBank/DDBJ databases">
        <authorList>
            <person name="Afonso C.L."/>
            <person name="Miller P.J."/>
            <person name="Scott M.A."/>
            <person name="Spackman E."/>
            <person name="Goraichik I."/>
            <person name="Dimitrov K.M."/>
            <person name="Suarez D.L."/>
            <person name="Swayne D.E."/>
        </authorList>
    </citation>
    <scope>NUCLEOTIDE SEQUENCE [LARGE SCALE GENOMIC DNA]</scope>
    <source>
        <strain evidence="2">LMG 28154</strain>
    </source>
</reference>
<evidence type="ECO:0000259" key="1">
    <source>
        <dbReference type="PROSITE" id="PS51688"/>
    </source>
</evidence>
<name>A0A238H505_9BURK</name>
<gene>
    <name evidence="2" type="ORF">BSIN_3398</name>
</gene>
<evidence type="ECO:0000313" key="3">
    <source>
        <dbReference type="Proteomes" id="UP000198460"/>
    </source>
</evidence>
<protein>
    <submittedName>
        <fullName evidence="2">Long tail fiber protein p37</fullName>
    </submittedName>
</protein>
<dbReference type="InterPro" id="IPR030392">
    <property type="entry name" value="S74_ICA"/>
</dbReference>
<dbReference type="PROSITE" id="PS51688">
    <property type="entry name" value="ICA"/>
    <property type="match status" value="1"/>
</dbReference>
<accession>A0A238H505</accession>
<dbReference type="Pfam" id="PF13884">
    <property type="entry name" value="Peptidase_S74"/>
    <property type="match status" value="1"/>
</dbReference>
<dbReference type="EMBL" id="FXAN01000053">
    <property type="protein sequence ID" value="SMG00328.1"/>
    <property type="molecule type" value="Genomic_DNA"/>
</dbReference>